<proteinExistence type="predicted"/>
<dbReference type="Proteomes" id="UP000811844">
    <property type="component" value="Unassembled WGS sequence"/>
</dbReference>
<sequence>MTLSVKKQQGIVLFFSLITLILMTIIGVALAVNATQSLRMAGAGAERVSAKSTAIGAQHQVLNDTQGDVMANIVAPIHINNSALNVSSTITPMTNNDVNCQRSSKAYSAASVSCRRAEVESTITFGRSDYGRLTVVSGVEQEVFTGS</sequence>
<comment type="caution">
    <text evidence="3">The sequence shown here is derived from an EMBL/GenBank/DDBJ whole genome shotgun (WGS) entry which is preliminary data.</text>
</comment>
<keyword evidence="1" id="KW-0812">Transmembrane</keyword>
<reference evidence="3 4" key="1">
    <citation type="submission" date="2020-02" db="EMBL/GenBank/DDBJ databases">
        <title>Shewanella WXL01 sp. nov., a marine bacterium isolated from green algae in Luhuitou Fringing Reef (Northern South China Sea).</title>
        <authorList>
            <person name="Wang X."/>
        </authorList>
    </citation>
    <scope>NUCLEOTIDE SEQUENCE [LARGE SCALE GENOMIC DNA]</scope>
    <source>
        <strain evidence="3 4">MCCC 1A01895</strain>
    </source>
</reference>
<dbReference type="InterPro" id="IPR025746">
    <property type="entry name" value="PilX_N_dom"/>
</dbReference>
<dbReference type="Pfam" id="PF14341">
    <property type="entry name" value="PilX_N"/>
    <property type="match status" value="1"/>
</dbReference>
<evidence type="ECO:0000259" key="2">
    <source>
        <dbReference type="Pfam" id="PF14341"/>
    </source>
</evidence>
<evidence type="ECO:0000256" key="1">
    <source>
        <dbReference type="SAM" id="Phobius"/>
    </source>
</evidence>
<gene>
    <name evidence="3" type="ORF">G3R48_16310</name>
</gene>
<evidence type="ECO:0000313" key="3">
    <source>
        <dbReference type="EMBL" id="MBR9729535.1"/>
    </source>
</evidence>
<accession>A0ABS5I889</accession>
<keyword evidence="1" id="KW-1133">Transmembrane helix</keyword>
<name>A0ABS5I889_9GAMM</name>
<dbReference type="EMBL" id="JAAIKR010000022">
    <property type="protein sequence ID" value="MBR9729535.1"/>
    <property type="molecule type" value="Genomic_DNA"/>
</dbReference>
<keyword evidence="1" id="KW-0472">Membrane</keyword>
<organism evidence="3 4">
    <name type="scientific">Shewanella intestini</name>
    <dbReference type="NCBI Taxonomy" id="2017544"/>
    <lineage>
        <taxon>Bacteria</taxon>
        <taxon>Pseudomonadati</taxon>
        <taxon>Pseudomonadota</taxon>
        <taxon>Gammaproteobacteria</taxon>
        <taxon>Alteromonadales</taxon>
        <taxon>Shewanellaceae</taxon>
        <taxon>Shewanella</taxon>
    </lineage>
</organism>
<keyword evidence="4" id="KW-1185">Reference proteome</keyword>
<protein>
    <submittedName>
        <fullName evidence="3">Pilus assembly protein PilX</fullName>
    </submittedName>
</protein>
<evidence type="ECO:0000313" key="4">
    <source>
        <dbReference type="Proteomes" id="UP000811844"/>
    </source>
</evidence>
<feature type="domain" description="Type 4 fimbrial biogenesis protein PilX N-terminal" evidence="2">
    <location>
        <begin position="9"/>
        <end position="51"/>
    </location>
</feature>
<dbReference type="RefSeq" id="WP_153666194.1">
    <property type="nucleotide sequence ID" value="NZ_JAAIKR010000022.1"/>
</dbReference>
<feature type="transmembrane region" description="Helical" evidence="1">
    <location>
        <begin position="12"/>
        <end position="32"/>
    </location>
</feature>